<comment type="catalytic activity">
    <reaction evidence="13">
        <text>[GlcNAc-(1-&gt;4)-Mur2Ac(oyl-L-Ala-gamma-D-Glu-L-Lys-D-Ala-D-Ala)](n)-di-trans,octa-cis-undecaprenyl diphosphate + beta-D-GlcNAc-(1-&gt;4)-Mur2Ac(oyl-L-Ala-gamma-D-Glu-L-Lys-D-Ala-D-Ala)-di-trans,octa-cis-undecaprenyl diphosphate = [GlcNAc-(1-&gt;4)-Mur2Ac(oyl-L-Ala-gamma-D-Glu-L-Lys-D-Ala-D-Ala)](n+1)-di-trans,octa-cis-undecaprenyl diphosphate + di-trans,octa-cis-undecaprenyl diphosphate + H(+)</text>
        <dbReference type="Rhea" id="RHEA:23708"/>
        <dbReference type="Rhea" id="RHEA-COMP:9602"/>
        <dbReference type="Rhea" id="RHEA-COMP:9603"/>
        <dbReference type="ChEBI" id="CHEBI:15378"/>
        <dbReference type="ChEBI" id="CHEBI:58405"/>
        <dbReference type="ChEBI" id="CHEBI:60033"/>
        <dbReference type="ChEBI" id="CHEBI:78435"/>
        <dbReference type="EC" id="2.4.99.28"/>
    </reaction>
</comment>
<feature type="domain" description="Penicillin-binding protein transpeptidase" evidence="15">
    <location>
        <begin position="330"/>
        <end position="572"/>
    </location>
</feature>
<accession>A0A8J6LLM7</accession>
<protein>
    <submittedName>
        <fullName evidence="17">PBP1A family penicillin-binding protein</fullName>
    </submittedName>
</protein>
<keyword evidence="4" id="KW-0645">Protease</keyword>
<evidence type="ECO:0000256" key="14">
    <source>
        <dbReference type="SAM" id="Phobius"/>
    </source>
</evidence>
<keyword evidence="6" id="KW-0808">Transferase</keyword>
<dbReference type="Pfam" id="PF00912">
    <property type="entry name" value="Transgly"/>
    <property type="match status" value="1"/>
</dbReference>
<evidence type="ECO:0000256" key="3">
    <source>
        <dbReference type="ARBA" id="ARBA00022645"/>
    </source>
</evidence>
<dbReference type="GO" id="GO:0009252">
    <property type="term" value="P:peptidoglycan biosynthetic process"/>
    <property type="evidence" value="ECO:0007669"/>
    <property type="project" value="UniProtKB-KW"/>
</dbReference>
<comment type="catalytic activity">
    <reaction evidence="12">
        <text>Preferential cleavage: (Ac)2-L-Lys-D-Ala-|-D-Ala. Also transpeptidation of peptidyl-alanyl moieties that are N-acyl substituents of D-alanine.</text>
        <dbReference type="EC" id="3.4.16.4"/>
    </reaction>
</comment>
<dbReference type="RefSeq" id="WP_181338742.1">
    <property type="nucleotide sequence ID" value="NZ_JAAKDE010000003.1"/>
</dbReference>
<dbReference type="InterPro" id="IPR023346">
    <property type="entry name" value="Lysozyme-like_dom_sf"/>
</dbReference>
<evidence type="ECO:0000313" key="17">
    <source>
        <dbReference type="EMBL" id="MBA2132288.1"/>
    </source>
</evidence>
<dbReference type="PANTHER" id="PTHR32282:SF33">
    <property type="entry name" value="PEPTIDOGLYCAN GLYCOSYLTRANSFERASE"/>
    <property type="match status" value="1"/>
</dbReference>
<comment type="similarity">
    <text evidence="1">In the C-terminal section; belongs to the transpeptidase family.</text>
</comment>
<dbReference type="SUPFAM" id="SSF53955">
    <property type="entry name" value="Lysozyme-like"/>
    <property type="match status" value="1"/>
</dbReference>
<dbReference type="GO" id="GO:0006508">
    <property type="term" value="P:proteolysis"/>
    <property type="evidence" value="ECO:0007669"/>
    <property type="project" value="UniProtKB-KW"/>
</dbReference>
<dbReference type="NCBIfam" id="TIGR02074">
    <property type="entry name" value="PBP_1a_fam"/>
    <property type="match status" value="1"/>
</dbReference>
<dbReference type="InterPro" id="IPR012338">
    <property type="entry name" value="Beta-lactam/transpept-like"/>
</dbReference>
<keyword evidence="9" id="KW-0573">Peptidoglycan synthesis</keyword>
<keyword evidence="3" id="KW-0121">Carboxypeptidase</keyword>
<evidence type="ECO:0000256" key="7">
    <source>
        <dbReference type="ARBA" id="ARBA00022801"/>
    </source>
</evidence>
<evidence type="ECO:0000259" key="16">
    <source>
        <dbReference type="Pfam" id="PF00912"/>
    </source>
</evidence>
<dbReference type="GO" id="GO:0071555">
    <property type="term" value="P:cell wall organization"/>
    <property type="evidence" value="ECO:0007669"/>
    <property type="project" value="UniProtKB-KW"/>
</dbReference>
<dbReference type="Gene3D" id="1.10.3810.10">
    <property type="entry name" value="Biosynthetic peptidoglycan transglycosylase-like"/>
    <property type="match status" value="1"/>
</dbReference>
<evidence type="ECO:0000256" key="12">
    <source>
        <dbReference type="ARBA" id="ARBA00034000"/>
    </source>
</evidence>
<keyword evidence="14" id="KW-0812">Transmembrane</keyword>
<evidence type="ECO:0000256" key="2">
    <source>
        <dbReference type="ARBA" id="ARBA00007739"/>
    </source>
</evidence>
<proteinExistence type="inferred from homology"/>
<keyword evidence="14" id="KW-1133">Transmembrane helix</keyword>
<evidence type="ECO:0000256" key="8">
    <source>
        <dbReference type="ARBA" id="ARBA00022960"/>
    </source>
</evidence>
<dbReference type="EMBL" id="JAAKDE010000003">
    <property type="protein sequence ID" value="MBA2132288.1"/>
    <property type="molecule type" value="Genomic_DNA"/>
</dbReference>
<gene>
    <name evidence="17" type="ORF">G5B42_01815</name>
</gene>
<evidence type="ECO:0000256" key="11">
    <source>
        <dbReference type="ARBA" id="ARBA00023316"/>
    </source>
</evidence>
<dbReference type="InterPro" id="IPR001264">
    <property type="entry name" value="Glyco_trans_51"/>
</dbReference>
<keyword evidence="18" id="KW-1185">Reference proteome</keyword>
<dbReference type="GO" id="GO:0008360">
    <property type="term" value="P:regulation of cell shape"/>
    <property type="evidence" value="ECO:0007669"/>
    <property type="project" value="UniProtKB-KW"/>
</dbReference>
<comment type="similarity">
    <text evidence="2">In the N-terminal section; belongs to the glycosyltransferase 51 family.</text>
</comment>
<dbReference type="AlphaFoldDB" id="A0A8J6LLM7"/>
<evidence type="ECO:0000256" key="10">
    <source>
        <dbReference type="ARBA" id="ARBA00023268"/>
    </source>
</evidence>
<dbReference type="SUPFAM" id="SSF56601">
    <property type="entry name" value="beta-lactamase/transpeptidase-like"/>
    <property type="match status" value="1"/>
</dbReference>
<organism evidence="17 18">
    <name type="scientific">Capillibacterium thermochitinicola</name>
    <dbReference type="NCBI Taxonomy" id="2699427"/>
    <lineage>
        <taxon>Bacteria</taxon>
        <taxon>Bacillati</taxon>
        <taxon>Bacillota</taxon>
        <taxon>Capillibacterium</taxon>
    </lineage>
</organism>
<dbReference type="FunFam" id="1.10.3810.10:FF:000001">
    <property type="entry name" value="Penicillin-binding protein 1A"/>
    <property type="match status" value="1"/>
</dbReference>
<dbReference type="InterPro" id="IPR050396">
    <property type="entry name" value="Glycosyltr_51/Transpeptidase"/>
</dbReference>
<sequence>MPHNNQQTKPRRSRVFKLLRWLVVLFLIGGLSGTVFVLYNPFISEVDLRQLLRPNLQASVLLDRNGEELLTLSPSRVAWTPLEKIPLFLRRAVVAVEDRRFYEHRGVDFQGVLRAVYYNLRRQERAQGGSTLTQQLVKNLLLTNVKTIPRKLVEIGYAVKIEQNYSKDEILEAYLNGIYFGHGVYGVEGAARFYFAKHVWDLSLAEQATLVGLIRGPELYSPYRHPDRALKRRNLILEVVLGQGLLTRREYEQLSALPLEVEEDPSYLTMGGYFADYVVDWLAQQYGWSVQYIRAGGLRIYTTLDAYIQRIAEETIAALPKDEKGGPEAALVALDPKNGQILAMVGGRNYRFSKYNRAVRMRRQIGSAIKPLIFAAAVENGFTPDTLVVDEPVTYTVNGRPWTPQNADDEYRGVIPLRDALAWSLNTVAVRLVDELGVPTVFAFLQRLGLPLVASGARNDKALAPLALGGLTEGVTPLELCTSFTALANQGLRSQPLAVLRVEDARGRVLRRGSIRQEQVIRPETARAVTEMMQGVIAYGTGQSADPGRPAAGKTGTSNENTDAWFIGYTPELLAVIWLGNDDRRPLRIDGRDIGGGTAGKYWGSFIRQALVRNSVKYF</sequence>
<evidence type="ECO:0000256" key="6">
    <source>
        <dbReference type="ARBA" id="ARBA00022679"/>
    </source>
</evidence>
<dbReference type="Proteomes" id="UP000657177">
    <property type="component" value="Unassembled WGS sequence"/>
</dbReference>
<evidence type="ECO:0000256" key="4">
    <source>
        <dbReference type="ARBA" id="ARBA00022670"/>
    </source>
</evidence>
<feature type="domain" description="Glycosyl transferase family 51" evidence="16">
    <location>
        <begin position="69"/>
        <end position="238"/>
    </location>
</feature>
<reference evidence="17" key="1">
    <citation type="submission" date="2020-06" db="EMBL/GenBank/DDBJ databases">
        <title>Novel chitinolytic bacterium.</title>
        <authorList>
            <person name="Ungkulpasvich U."/>
            <person name="Kosugi A."/>
            <person name="Uke A."/>
        </authorList>
    </citation>
    <scope>NUCLEOTIDE SEQUENCE</scope>
    <source>
        <strain evidence="17">UUS1-1</strain>
    </source>
</reference>
<evidence type="ECO:0000259" key="15">
    <source>
        <dbReference type="Pfam" id="PF00905"/>
    </source>
</evidence>
<keyword evidence="7" id="KW-0378">Hydrolase</keyword>
<evidence type="ECO:0000256" key="9">
    <source>
        <dbReference type="ARBA" id="ARBA00022984"/>
    </source>
</evidence>
<evidence type="ECO:0000256" key="13">
    <source>
        <dbReference type="ARBA" id="ARBA00049902"/>
    </source>
</evidence>
<keyword evidence="14" id="KW-0472">Membrane</keyword>
<keyword evidence="5" id="KW-0328">Glycosyltransferase</keyword>
<keyword evidence="11" id="KW-0961">Cell wall biogenesis/degradation</keyword>
<dbReference type="GO" id="GO:0008955">
    <property type="term" value="F:peptidoglycan glycosyltransferase activity"/>
    <property type="evidence" value="ECO:0007669"/>
    <property type="project" value="UniProtKB-EC"/>
</dbReference>
<feature type="transmembrane region" description="Helical" evidence="14">
    <location>
        <begin position="21"/>
        <end position="39"/>
    </location>
</feature>
<comment type="caution">
    <text evidence="17">The sequence shown here is derived from an EMBL/GenBank/DDBJ whole genome shotgun (WGS) entry which is preliminary data.</text>
</comment>
<dbReference type="Gene3D" id="3.40.710.10">
    <property type="entry name" value="DD-peptidase/beta-lactamase superfamily"/>
    <property type="match status" value="1"/>
</dbReference>
<dbReference type="PANTHER" id="PTHR32282">
    <property type="entry name" value="BINDING PROTEIN TRANSPEPTIDASE, PUTATIVE-RELATED"/>
    <property type="match status" value="1"/>
</dbReference>
<dbReference type="GO" id="GO:0009002">
    <property type="term" value="F:serine-type D-Ala-D-Ala carboxypeptidase activity"/>
    <property type="evidence" value="ECO:0007669"/>
    <property type="project" value="UniProtKB-EC"/>
</dbReference>
<dbReference type="InterPro" id="IPR001460">
    <property type="entry name" value="PCN-bd_Tpept"/>
</dbReference>
<evidence type="ECO:0000313" key="18">
    <source>
        <dbReference type="Proteomes" id="UP000657177"/>
    </source>
</evidence>
<dbReference type="GO" id="GO:0008658">
    <property type="term" value="F:penicillin binding"/>
    <property type="evidence" value="ECO:0007669"/>
    <property type="project" value="InterPro"/>
</dbReference>
<keyword evidence="8" id="KW-0133">Cell shape</keyword>
<dbReference type="Pfam" id="PF00905">
    <property type="entry name" value="Transpeptidase"/>
    <property type="match status" value="1"/>
</dbReference>
<keyword evidence="10" id="KW-0511">Multifunctional enzyme</keyword>
<name>A0A8J6LLM7_9FIRM</name>
<evidence type="ECO:0000256" key="1">
    <source>
        <dbReference type="ARBA" id="ARBA00007090"/>
    </source>
</evidence>
<dbReference type="InterPro" id="IPR036950">
    <property type="entry name" value="PBP_transglycosylase"/>
</dbReference>
<evidence type="ECO:0000256" key="5">
    <source>
        <dbReference type="ARBA" id="ARBA00022676"/>
    </source>
</evidence>